<dbReference type="AlphaFoldDB" id="A0A4S4LXF6"/>
<evidence type="ECO:0000313" key="8">
    <source>
        <dbReference type="Proteomes" id="UP000310158"/>
    </source>
</evidence>
<dbReference type="GO" id="GO:0007031">
    <property type="term" value="P:peroxisome organization"/>
    <property type="evidence" value="ECO:0007669"/>
    <property type="project" value="TreeGrafter"/>
</dbReference>
<dbReference type="InterPro" id="IPR011527">
    <property type="entry name" value="ABC1_TM_dom"/>
</dbReference>
<dbReference type="GO" id="GO:0005524">
    <property type="term" value="F:ATP binding"/>
    <property type="evidence" value="ECO:0007669"/>
    <property type="project" value="InterPro"/>
</dbReference>
<evidence type="ECO:0000256" key="5">
    <source>
        <dbReference type="SAM" id="Phobius"/>
    </source>
</evidence>
<evidence type="ECO:0000256" key="3">
    <source>
        <dbReference type="ARBA" id="ARBA00022989"/>
    </source>
</evidence>
<dbReference type="OrthoDB" id="422637at2759"/>
<proteinExistence type="predicted"/>
<dbReference type="GO" id="GO:0005324">
    <property type="term" value="F:long-chain fatty acid transmembrane transporter activity"/>
    <property type="evidence" value="ECO:0007669"/>
    <property type="project" value="TreeGrafter"/>
</dbReference>
<feature type="transmembrane region" description="Helical" evidence="5">
    <location>
        <begin position="126"/>
        <end position="151"/>
    </location>
</feature>
<keyword evidence="1" id="KW-0813">Transport</keyword>
<feature type="transmembrane region" description="Helical" evidence="5">
    <location>
        <begin position="30"/>
        <end position="48"/>
    </location>
</feature>
<dbReference type="GO" id="GO:0042760">
    <property type="term" value="P:very long-chain fatty acid catabolic process"/>
    <property type="evidence" value="ECO:0007669"/>
    <property type="project" value="TreeGrafter"/>
</dbReference>
<dbReference type="Proteomes" id="UP000310158">
    <property type="component" value="Unassembled WGS sequence"/>
</dbReference>
<dbReference type="InterPro" id="IPR050835">
    <property type="entry name" value="ABC_transporter_sub-D"/>
</dbReference>
<dbReference type="EMBL" id="SGPL01000234">
    <property type="protein sequence ID" value="THH15030.1"/>
    <property type="molecule type" value="Genomic_DNA"/>
</dbReference>
<gene>
    <name evidence="7" type="ORF">EW146_g5392</name>
</gene>
<sequence>MFLVLRTVLSVGVAKLDGRIVRDLVSANGKGFLCGLGLWFLLAVPSIYTNSMIHHLQSNLLLCLCTKLTHYTHDLYLSSEPYLHYYCVYNEGGLEGVDQYITVDIASWSDSISGLYGNLLKPLLDLTLFTSQLSCMLSVRGTVALFVNYYVMAKILRMVTLAFGRLVAMEARLEGEYRAEVGRVGREGEEIAFYNGGTRERNILWRAYLRLIKHVNSIIKIRIAYEWTEDYMIKYLWSAVGYCLISIPILFTPRWSLGVQTRAKMVITDDTVANQTESSLHILVPPAALTCGRRRSPDVCLQKSADPAPVSDIRTILSTTDTSTDWTEPARARWGEEPTNYWSQSINIDGRDEEEENNWWNAAVHKKHRCPGSGILPPLLADKLHNSLHSLFSVSVLPPHIKIPSFPPSTLSFSSSSPLIASGSTAVHSADR</sequence>
<keyword evidence="8" id="KW-1185">Reference proteome</keyword>
<name>A0A4S4LXF6_9AGAM</name>
<keyword evidence="3 5" id="KW-1133">Transmembrane helix</keyword>
<dbReference type="Pfam" id="PF06472">
    <property type="entry name" value="ABC_membrane_2"/>
    <property type="match status" value="1"/>
</dbReference>
<reference evidence="7 8" key="1">
    <citation type="submission" date="2019-02" db="EMBL/GenBank/DDBJ databases">
        <title>Genome sequencing of the rare red list fungi Bondarzewia mesenterica.</title>
        <authorList>
            <person name="Buettner E."/>
            <person name="Kellner H."/>
        </authorList>
    </citation>
    <scope>NUCLEOTIDE SEQUENCE [LARGE SCALE GENOMIC DNA]</scope>
    <source>
        <strain evidence="7 8">DSM 108281</strain>
    </source>
</reference>
<dbReference type="GO" id="GO:0005778">
    <property type="term" value="C:peroxisomal membrane"/>
    <property type="evidence" value="ECO:0007669"/>
    <property type="project" value="TreeGrafter"/>
</dbReference>
<feature type="transmembrane region" description="Helical" evidence="5">
    <location>
        <begin position="235"/>
        <end position="255"/>
    </location>
</feature>
<keyword evidence="4 5" id="KW-0472">Membrane</keyword>
<protein>
    <recommendedName>
        <fullName evidence="6">ABC transmembrane type-1 domain-containing protein</fullName>
    </recommendedName>
</protein>
<comment type="caution">
    <text evidence="7">The sequence shown here is derived from an EMBL/GenBank/DDBJ whole genome shotgun (WGS) entry which is preliminary data.</text>
</comment>
<dbReference type="PANTHER" id="PTHR11384:SF67">
    <property type="entry name" value="ATP-BINDING CASSETTE SUB-FAMILY D MEMBER 1"/>
    <property type="match status" value="1"/>
</dbReference>
<evidence type="ECO:0000256" key="1">
    <source>
        <dbReference type="ARBA" id="ARBA00022448"/>
    </source>
</evidence>
<evidence type="ECO:0000256" key="2">
    <source>
        <dbReference type="ARBA" id="ARBA00022692"/>
    </source>
</evidence>
<dbReference type="GO" id="GO:0140359">
    <property type="term" value="F:ABC-type transporter activity"/>
    <property type="evidence" value="ECO:0007669"/>
    <property type="project" value="InterPro"/>
</dbReference>
<organism evidence="7 8">
    <name type="scientific">Bondarzewia mesenterica</name>
    <dbReference type="NCBI Taxonomy" id="1095465"/>
    <lineage>
        <taxon>Eukaryota</taxon>
        <taxon>Fungi</taxon>
        <taxon>Dikarya</taxon>
        <taxon>Basidiomycota</taxon>
        <taxon>Agaricomycotina</taxon>
        <taxon>Agaricomycetes</taxon>
        <taxon>Russulales</taxon>
        <taxon>Bondarzewiaceae</taxon>
        <taxon>Bondarzewia</taxon>
    </lineage>
</organism>
<keyword evidence="2 5" id="KW-0812">Transmembrane</keyword>
<evidence type="ECO:0000256" key="4">
    <source>
        <dbReference type="ARBA" id="ARBA00023136"/>
    </source>
</evidence>
<accession>A0A4S4LXF6</accession>
<feature type="domain" description="ABC transmembrane type-1" evidence="6">
    <location>
        <begin position="2"/>
        <end position="250"/>
    </location>
</feature>
<evidence type="ECO:0000313" key="7">
    <source>
        <dbReference type="EMBL" id="THH15030.1"/>
    </source>
</evidence>
<evidence type="ECO:0000259" key="6">
    <source>
        <dbReference type="Pfam" id="PF06472"/>
    </source>
</evidence>
<dbReference type="PANTHER" id="PTHR11384">
    <property type="entry name" value="ATP-BINDING CASSETTE, SUB-FAMILY D MEMBER"/>
    <property type="match status" value="1"/>
</dbReference>
<dbReference type="GO" id="GO:0015910">
    <property type="term" value="P:long-chain fatty acid import into peroxisome"/>
    <property type="evidence" value="ECO:0007669"/>
    <property type="project" value="TreeGrafter"/>
</dbReference>
<dbReference type="GO" id="GO:0006635">
    <property type="term" value="P:fatty acid beta-oxidation"/>
    <property type="evidence" value="ECO:0007669"/>
    <property type="project" value="TreeGrafter"/>
</dbReference>